<protein>
    <submittedName>
        <fullName evidence="1">Uncharacterized protein</fullName>
    </submittedName>
</protein>
<name>A0A7W5AHX7_9ACTN</name>
<keyword evidence="2" id="KW-1185">Reference proteome</keyword>
<proteinExistence type="predicted"/>
<sequence length="62" mass="6724">MADPRTRPPVVHRLSRLTILLVIVALAVWVGTSALALTAVDWATTVVSDITATIWRPLTETS</sequence>
<reference evidence="1 2" key="1">
    <citation type="submission" date="2020-08" db="EMBL/GenBank/DDBJ databases">
        <title>Genomic Encyclopedia of Type Strains, Phase III (KMG-III): the genomes of soil and plant-associated and newly described type strains.</title>
        <authorList>
            <person name="Whitman W."/>
        </authorList>
    </citation>
    <scope>NUCLEOTIDE SEQUENCE [LARGE SCALE GENOMIC DNA]</scope>
    <source>
        <strain evidence="1 2">CECT 3287</strain>
    </source>
</reference>
<dbReference type="RefSeq" id="WP_183221888.1">
    <property type="nucleotide sequence ID" value="NZ_BMPW01000007.1"/>
</dbReference>
<comment type="caution">
    <text evidence="1">The sequence shown here is derived from an EMBL/GenBank/DDBJ whole genome shotgun (WGS) entry which is preliminary data.</text>
</comment>
<evidence type="ECO:0000313" key="2">
    <source>
        <dbReference type="Proteomes" id="UP000590749"/>
    </source>
</evidence>
<organism evidence="1 2">
    <name type="scientific">Actinoplanes campanulatus</name>
    <dbReference type="NCBI Taxonomy" id="113559"/>
    <lineage>
        <taxon>Bacteria</taxon>
        <taxon>Bacillati</taxon>
        <taxon>Actinomycetota</taxon>
        <taxon>Actinomycetes</taxon>
        <taxon>Micromonosporales</taxon>
        <taxon>Micromonosporaceae</taxon>
        <taxon>Actinoplanes</taxon>
    </lineage>
</organism>
<accession>A0A7W5AHX7</accession>
<dbReference type="Proteomes" id="UP000590749">
    <property type="component" value="Unassembled WGS sequence"/>
</dbReference>
<dbReference type="AlphaFoldDB" id="A0A7W5AHX7"/>
<dbReference type="EMBL" id="JACHXF010000008">
    <property type="protein sequence ID" value="MBB3096442.1"/>
    <property type="molecule type" value="Genomic_DNA"/>
</dbReference>
<evidence type="ECO:0000313" key="1">
    <source>
        <dbReference type="EMBL" id="MBB3096442.1"/>
    </source>
</evidence>
<gene>
    <name evidence="1" type="ORF">FHR83_004112</name>
</gene>